<organism evidence="2 3">
    <name type="scientific">Mycena albidolilacea</name>
    <dbReference type="NCBI Taxonomy" id="1033008"/>
    <lineage>
        <taxon>Eukaryota</taxon>
        <taxon>Fungi</taxon>
        <taxon>Dikarya</taxon>
        <taxon>Basidiomycota</taxon>
        <taxon>Agaricomycotina</taxon>
        <taxon>Agaricomycetes</taxon>
        <taxon>Agaricomycetidae</taxon>
        <taxon>Agaricales</taxon>
        <taxon>Marasmiineae</taxon>
        <taxon>Mycenaceae</taxon>
        <taxon>Mycena</taxon>
    </lineage>
</organism>
<evidence type="ECO:0000313" key="3">
    <source>
        <dbReference type="Proteomes" id="UP001218218"/>
    </source>
</evidence>
<dbReference type="Proteomes" id="UP001218218">
    <property type="component" value="Unassembled WGS sequence"/>
</dbReference>
<feature type="compositionally biased region" description="Polar residues" evidence="1">
    <location>
        <begin position="368"/>
        <end position="380"/>
    </location>
</feature>
<feature type="compositionally biased region" description="Low complexity" evidence="1">
    <location>
        <begin position="434"/>
        <end position="446"/>
    </location>
</feature>
<feature type="region of interest" description="Disordered" evidence="1">
    <location>
        <begin position="359"/>
        <end position="589"/>
    </location>
</feature>
<dbReference type="EMBL" id="JARIHO010000026">
    <property type="protein sequence ID" value="KAJ7340622.1"/>
    <property type="molecule type" value="Genomic_DNA"/>
</dbReference>
<name>A0AAD6ZUR2_9AGAR</name>
<dbReference type="AlphaFoldDB" id="A0AAD6ZUR2"/>
<accession>A0AAD6ZUR2</accession>
<gene>
    <name evidence="2" type="ORF">DFH08DRAFT_963491</name>
</gene>
<keyword evidence="3" id="KW-1185">Reference proteome</keyword>
<evidence type="ECO:0000256" key="1">
    <source>
        <dbReference type="SAM" id="MobiDB-lite"/>
    </source>
</evidence>
<feature type="compositionally biased region" description="Low complexity" evidence="1">
    <location>
        <begin position="479"/>
        <end position="491"/>
    </location>
</feature>
<proteinExistence type="predicted"/>
<feature type="compositionally biased region" description="Pro residues" evidence="1">
    <location>
        <begin position="387"/>
        <end position="401"/>
    </location>
</feature>
<reference evidence="2" key="1">
    <citation type="submission" date="2023-03" db="EMBL/GenBank/DDBJ databases">
        <title>Massive genome expansion in bonnet fungi (Mycena s.s.) driven by repeated elements and novel gene families across ecological guilds.</title>
        <authorList>
            <consortium name="Lawrence Berkeley National Laboratory"/>
            <person name="Harder C.B."/>
            <person name="Miyauchi S."/>
            <person name="Viragh M."/>
            <person name="Kuo A."/>
            <person name="Thoen E."/>
            <person name="Andreopoulos B."/>
            <person name="Lu D."/>
            <person name="Skrede I."/>
            <person name="Drula E."/>
            <person name="Henrissat B."/>
            <person name="Morin E."/>
            <person name="Kohler A."/>
            <person name="Barry K."/>
            <person name="LaButti K."/>
            <person name="Morin E."/>
            <person name="Salamov A."/>
            <person name="Lipzen A."/>
            <person name="Mereny Z."/>
            <person name="Hegedus B."/>
            <person name="Baldrian P."/>
            <person name="Stursova M."/>
            <person name="Weitz H."/>
            <person name="Taylor A."/>
            <person name="Grigoriev I.V."/>
            <person name="Nagy L.G."/>
            <person name="Martin F."/>
            <person name="Kauserud H."/>
        </authorList>
    </citation>
    <scope>NUCLEOTIDE SEQUENCE</scope>
    <source>
        <strain evidence="2">CBHHK002</strain>
    </source>
</reference>
<comment type="caution">
    <text evidence="2">The sequence shown here is derived from an EMBL/GenBank/DDBJ whole genome shotgun (WGS) entry which is preliminary data.</text>
</comment>
<feature type="compositionally biased region" description="Acidic residues" evidence="1">
    <location>
        <begin position="524"/>
        <end position="542"/>
    </location>
</feature>
<evidence type="ECO:0000313" key="2">
    <source>
        <dbReference type="EMBL" id="KAJ7340622.1"/>
    </source>
</evidence>
<protein>
    <submittedName>
        <fullName evidence="2">Uncharacterized protein</fullName>
    </submittedName>
</protein>
<sequence>MSAPRDVRAVFSDSPFSTFNTPEDTQVGAEEFFQDPKNFTFALPPYRLTDADVAPTPGGPFLTVFPGERGPSTLKHTPETSPSIYFLMHPAIYRLMPFVRVPARIQRTDPGYLATIIDRAVPVFETVHRAHPHVQHTRTLMILLANINRFVLAVKALVPHRARDEWFAFVPPGGSATSSRWDTYPPLFANWLFPGTEEFPDDQPLRDALSAADHATLLRISSPTLRTLLSFLARAKVNNPRDTDRAVHLLNEAIDPRIAVFQTVADKFRAGRLSPAISQRFFNTIRALIDFLPPERRNDAWTHDFLPEDPDFVNLFLTASIAIPRAPHEDTLEDPYPIKDMSSFDPIWYWWRRLQEEHRPHGEGVSPRPTSDPGSRTGTYSPHYVPTTPPSPSPAPSPATPPAQMGNSAVGSASFDIRQLLRSTGRDTPTPRKASAIAASPPESIEMQVDSPEMSSADAIAIAEALDDLPPRRGPPCTAARGRQAPRRGAPPVHPALASDKKGRPMIKIKSSQKSITPPASEAYNEEGEEEKDEEEEEEEEEAPPRPAKRRRTAPALPKSKTPGKSKGKGKAQVETPALPDLSTTFPIPVRKTRGKSKKAELPVYVPPQPVPLMDTVSLAAETLTSQRREPLVFDVGCANCILRDRECDHGAPRSLCEHCEKGHLSHCTHNFSVVDHARAANHLEPYTRLSNERGNELITDLSAARADYELAREQLFRASTRIAVASNRVSTWIRGVVTNLGVYGLPRITEIPAALRPLWGQLLEDAEVDLSVDYRAAIQRYPFISDPRRADLPSDDDLPTLIEFLTRRAARAHQPTPPPEEESNWPDEVVRPSACVWLVIAILELRFSLMKIAMLGLISSTLIAPPLSIFGTTLLFHIDLLKEIFSIPPLLIEKLHYLVYKRALE</sequence>